<evidence type="ECO:0000313" key="2">
    <source>
        <dbReference type="EMBL" id="KAG5987533.1"/>
    </source>
</evidence>
<feature type="non-terminal residue" evidence="2">
    <location>
        <position position="1"/>
    </location>
</feature>
<dbReference type="PANTHER" id="PTHR35408">
    <property type="entry name" value="CHROMOSOME 15, WHOLE GENOME SHOTGUN SEQUENCE"/>
    <property type="match status" value="1"/>
</dbReference>
<organism evidence="2 3">
    <name type="scientific">Claviceps pusilla</name>
    <dbReference type="NCBI Taxonomy" id="123648"/>
    <lineage>
        <taxon>Eukaryota</taxon>
        <taxon>Fungi</taxon>
        <taxon>Dikarya</taxon>
        <taxon>Ascomycota</taxon>
        <taxon>Pezizomycotina</taxon>
        <taxon>Sordariomycetes</taxon>
        <taxon>Hypocreomycetidae</taxon>
        <taxon>Hypocreales</taxon>
        <taxon>Clavicipitaceae</taxon>
        <taxon>Claviceps</taxon>
    </lineage>
</organism>
<accession>A0A9P7SWF9</accession>
<feature type="transmembrane region" description="Helical" evidence="1">
    <location>
        <begin position="6"/>
        <end position="24"/>
    </location>
</feature>
<comment type="caution">
    <text evidence="2">The sequence shown here is derived from an EMBL/GenBank/DDBJ whole genome shotgun (WGS) entry which is preliminary data.</text>
</comment>
<evidence type="ECO:0000256" key="1">
    <source>
        <dbReference type="SAM" id="Phobius"/>
    </source>
</evidence>
<keyword evidence="3" id="KW-1185">Reference proteome</keyword>
<keyword evidence="1" id="KW-1133">Transmembrane helix</keyword>
<keyword evidence="1" id="KW-0472">Membrane</keyword>
<reference evidence="2" key="1">
    <citation type="journal article" date="2020" name="bioRxiv">
        <title>Whole genome comparisons of ergot fungi reveals the divergence and evolution of species within the genus Claviceps are the result of varying mechanisms driving genome evolution and host range expansion.</title>
        <authorList>
            <person name="Wyka S.A."/>
            <person name="Mondo S.J."/>
            <person name="Liu M."/>
            <person name="Dettman J."/>
            <person name="Nalam V."/>
            <person name="Broders K.D."/>
        </authorList>
    </citation>
    <scope>NUCLEOTIDE SEQUENCE</scope>
    <source>
        <strain evidence="2">CCC 602</strain>
    </source>
</reference>
<dbReference type="AlphaFoldDB" id="A0A9P7SWF9"/>
<keyword evidence="1" id="KW-0812">Transmembrane</keyword>
<evidence type="ECO:0000313" key="3">
    <source>
        <dbReference type="Proteomes" id="UP000748025"/>
    </source>
</evidence>
<dbReference type="EMBL" id="SRPW01003279">
    <property type="protein sequence ID" value="KAG5987533.1"/>
    <property type="molecule type" value="Genomic_DNA"/>
</dbReference>
<proteinExistence type="predicted"/>
<protein>
    <submittedName>
        <fullName evidence="2">Uncharacterized protein</fullName>
    </submittedName>
</protein>
<name>A0A9P7SWF9_9HYPO</name>
<feature type="transmembrane region" description="Helical" evidence="1">
    <location>
        <begin position="33"/>
        <end position="53"/>
    </location>
</feature>
<dbReference type="Proteomes" id="UP000748025">
    <property type="component" value="Unassembled WGS sequence"/>
</dbReference>
<gene>
    <name evidence="2" type="ORF">E4U43_005029</name>
</gene>
<sequence length="62" mass="6817">FKFSMIFSLIAIAGTIILAVAPFVPHDWRITDFVAILPMATVAASHFLLPLALNPALMTFSW</sequence>
<dbReference type="OrthoDB" id="38531at2759"/>
<dbReference type="PANTHER" id="PTHR35408:SF3">
    <property type="entry name" value="GLYCOSYLTRANSFERASE 2-LIKE DOMAIN-CONTAINING PROTEIN"/>
    <property type="match status" value="1"/>
</dbReference>